<dbReference type="GO" id="GO:0005506">
    <property type="term" value="F:iron ion binding"/>
    <property type="evidence" value="ECO:0007669"/>
    <property type="project" value="InterPro"/>
</dbReference>
<dbReference type="Proteomes" id="UP000380867">
    <property type="component" value="Unassembled WGS sequence"/>
</dbReference>
<dbReference type="PANTHER" id="PTHR46696">
    <property type="entry name" value="P450, PUTATIVE (EUROFUNG)-RELATED"/>
    <property type="match status" value="1"/>
</dbReference>
<keyword evidence="3 7" id="KW-0479">Metal-binding</keyword>
<comment type="similarity">
    <text evidence="1 7">Belongs to the cytochrome P450 family.</text>
</comment>
<dbReference type="InterPro" id="IPR017972">
    <property type="entry name" value="Cyt_P450_CS"/>
</dbReference>
<dbReference type="PROSITE" id="PS00086">
    <property type="entry name" value="CYTOCHROME_P450"/>
    <property type="match status" value="1"/>
</dbReference>
<reference evidence="8" key="1">
    <citation type="submission" date="2019-09" db="EMBL/GenBank/DDBJ databases">
        <authorList>
            <person name="Li J."/>
        </authorList>
    </citation>
    <scope>NUCLEOTIDE SEQUENCE [LARGE SCALE GENOMIC DNA]</scope>
    <source>
        <strain evidence="8">JCM 14732</strain>
    </source>
</reference>
<dbReference type="AlphaFoldDB" id="A0A5M4F926"/>
<dbReference type="Gene3D" id="1.10.630.10">
    <property type="entry name" value="Cytochrome P450"/>
    <property type="match status" value="1"/>
</dbReference>
<evidence type="ECO:0000256" key="5">
    <source>
        <dbReference type="ARBA" id="ARBA00023004"/>
    </source>
</evidence>
<dbReference type="SUPFAM" id="SSF48264">
    <property type="entry name" value="Cytochrome P450"/>
    <property type="match status" value="1"/>
</dbReference>
<evidence type="ECO:0000256" key="7">
    <source>
        <dbReference type="RuleBase" id="RU000461"/>
    </source>
</evidence>
<gene>
    <name evidence="8" type="ORF">ESP70_018925</name>
</gene>
<dbReference type="PRINTS" id="PR00359">
    <property type="entry name" value="BP450"/>
</dbReference>
<evidence type="ECO:0000256" key="3">
    <source>
        <dbReference type="ARBA" id="ARBA00022723"/>
    </source>
</evidence>
<evidence type="ECO:0000313" key="8">
    <source>
        <dbReference type="EMBL" id="KAA1394277.1"/>
    </source>
</evidence>
<dbReference type="InterPro" id="IPR001128">
    <property type="entry name" value="Cyt_P450"/>
</dbReference>
<evidence type="ECO:0000256" key="4">
    <source>
        <dbReference type="ARBA" id="ARBA00023002"/>
    </source>
</evidence>
<evidence type="ECO:0000256" key="6">
    <source>
        <dbReference type="ARBA" id="ARBA00023033"/>
    </source>
</evidence>
<keyword evidence="2 7" id="KW-0349">Heme</keyword>
<evidence type="ECO:0000256" key="1">
    <source>
        <dbReference type="ARBA" id="ARBA00010617"/>
    </source>
</evidence>
<keyword evidence="6 7" id="KW-0503">Monooxygenase</keyword>
<evidence type="ECO:0000256" key="2">
    <source>
        <dbReference type="ARBA" id="ARBA00022617"/>
    </source>
</evidence>
<dbReference type="RefSeq" id="WP_149690887.1">
    <property type="nucleotide sequence ID" value="NZ_SDPQ02000004.1"/>
</dbReference>
<dbReference type="InterPro" id="IPR002397">
    <property type="entry name" value="Cyt_P450_B"/>
</dbReference>
<accession>A0A5M4F926</accession>
<protein>
    <submittedName>
        <fullName evidence="8">Cytochrome P450</fullName>
    </submittedName>
</protein>
<organism evidence="8 9">
    <name type="scientific">Aeromicrobium ginsengisoli</name>
    <dbReference type="NCBI Taxonomy" id="363867"/>
    <lineage>
        <taxon>Bacteria</taxon>
        <taxon>Bacillati</taxon>
        <taxon>Actinomycetota</taxon>
        <taxon>Actinomycetes</taxon>
        <taxon>Propionibacteriales</taxon>
        <taxon>Nocardioidaceae</taxon>
        <taxon>Aeromicrobium</taxon>
    </lineage>
</organism>
<dbReference type="PANTHER" id="PTHR46696:SF6">
    <property type="entry name" value="P450, PUTATIVE (EUROFUNG)-RELATED"/>
    <property type="match status" value="1"/>
</dbReference>
<sequence>MTDTAIDIEALRASHARQYDPYSTATIQEHLDDIADRRENLPMSFSEKGGFWLATTYDDIAGMLRRNNKGFISFPNIPDGVLAFGQKRQIPIELDGPIHAQYRKLLDPLFSPSKVKGMEEQVRQIAIDLIAGFADKGEVDLVPEFAFPFPGTVFLSVMGWPVEDADMMNKWVGAFLHGVPGGTEEETLAARVDASEKSRAYIQAIVDDRRANPRDDITTAIVQAEFDGEPIPDEDLSDLFILLMMAGLDTTASVIAQSMAYFAKNPAKWDEMFADPDDIDAAVEELLRWTSPAVPTRNVADESAEVGGLELPKGERIHCPLAAANRDPKYYPDPDEIQFDRDPHPHLTFSLGTHRCIGVHLARQELRIAFEELRRVMPTFRLADGVEPKEHLSLTWGVEDVRLVFTPQDS</sequence>
<name>A0A5M4F926_9ACTN</name>
<keyword evidence="4 7" id="KW-0560">Oxidoreductase</keyword>
<dbReference type="GO" id="GO:0004497">
    <property type="term" value="F:monooxygenase activity"/>
    <property type="evidence" value="ECO:0007669"/>
    <property type="project" value="UniProtKB-KW"/>
</dbReference>
<evidence type="ECO:0000313" key="9">
    <source>
        <dbReference type="Proteomes" id="UP000380867"/>
    </source>
</evidence>
<dbReference type="GO" id="GO:0020037">
    <property type="term" value="F:heme binding"/>
    <property type="evidence" value="ECO:0007669"/>
    <property type="project" value="InterPro"/>
</dbReference>
<dbReference type="EMBL" id="SDPQ02000004">
    <property type="protein sequence ID" value="KAA1394277.1"/>
    <property type="molecule type" value="Genomic_DNA"/>
</dbReference>
<proteinExistence type="inferred from homology"/>
<dbReference type="Pfam" id="PF00067">
    <property type="entry name" value="p450"/>
    <property type="match status" value="1"/>
</dbReference>
<dbReference type="FunFam" id="1.10.630.10:FF:000018">
    <property type="entry name" value="Cytochrome P450 monooxygenase"/>
    <property type="match status" value="1"/>
</dbReference>
<keyword evidence="9" id="KW-1185">Reference proteome</keyword>
<dbReference type="InterPro" id="IPR036396">
    <property type="entry name" value="Cyt_P450_sf"/>
</dbReference>
<dbReference type="PRINTS" id="PR00385">
    <property type="entry name" value="P450"/>
</dbReference>
<dbReference type="GO" id="GO:0016705">
    <property type="term" value="F:oxidoreductase activity, acting on paired donors, with incorporation or reduction of molecular oxygen"/>
    <property type="evidence" value="ECO:0007669"/>
    <property type="project" value="InterPro"/>
</dbReference>
<keyword evidence="5 7" id="KW-0408">Iron</keyword>
<dbReference type="OrthoDB" id="502624at2"/>
<comment type="caution">
    <text evidence="8">The sequence shown here is derived from an EMBL/GenBank/DDBJ whole genome shotgun (WGS) entry which is preliminary data.</text>
</comment>